<evidence type="ECO:0000313" key="3">
    <source>
        <dbReference type="RefSeq" id="XP_029640380.1"/>
    </source>
</evidence>
<keyword evidence="1" id="KW-1133">Transmembrane helix</keyword>
<name>A0A6P7SQ42_9MOLL</name>
<evidence type="ECO:0000256" key="1">
    <source>
        <dbReference type="SAM" id="Phobius"/>
    </source>
</evidence>
<dbReference type="RefSeq" id="XP_029640380.1">
    <property type="nucleotide sequence ID" value="XM_029784520.2"/>
</dbReference>
<sequence>MTEENTRKRKFFVLNLIIRLWCIITVIVLWVVSIRLLKRDRTRPFAISWYLMSATVIATILECIWIMNKMPWCQENGCCYCVCWKVVTFVSKWKKGILYIVMSLPTFWISKDTTDGQIGGSMLLIAGILLIFRSIFSLFFREDSEERKYFLKTNPVHVKMVSHEISTQTEDSEYSAYHHDVESQKK</sequence>
<organism evidence="2 5">
    <name type="scientific">Octopus sinensis</name>
    <name type="common">East Asian common octopus</name>
    <dbReference type="NCBI Taxonomy" id="2607531"/>
    <lineage>
        <taxon>Eukaryota</taxon>
        <taxon>Metazoa</taxon>
        <taxon>Spiralia</taxon>
        <taxon>Lophotrochozoa</taxon>
        <taxon>Mollusca</taxon>
        <taxon>Cephalopoda</taxon>
        <taxon>Coleoidea</taxon>
        <taxon>Octopodiformes</taxon>
        <taxon>Octopoda</taxon>
        <taxon>Incirrata</taxon>
        <taxon>Octopodidae</taxon>
        <taxon>Octopus</taxon>
    </lineage>
</organism>
<dbReference type="PANTHER" id="PTHR28474:SF1">
    <property type="entry name" value="TRANSMEMBRANE PROTEIN 72"/>
    <property type="match status" value="1"/>
</dbReference>
<feature type="transmembrane region" description="Helical" evidence="1">
    <location>
        <begin position="118"/>
        <end position="140"/>
    </location>
</feature>
<dbReference type="RefSeq" id="XP_036361968.1">
    <property type="nucleotide sequence ID" value="XM_036506075.1"/>
</dbReference>
<feature type="transmembrane region" description="Helical" evidence="1">
    <location>
        <begin position="49"/>
        <end position="67"/>
    </location>
</feature>
<reference evidence="3 4" key="1">
    <citation type="submission" date="2025-08" db="UniProtKB">
        <authorList>
            <consortium name="RefSeq"/>
        </authorList>
    </citation>
    <scope>IDENTIFICATION</scope>
</reference>
<evidence type="ECO:0000313" key="4">
    <source>
        <dbReference type="RefSeq" id="XP_036361968.1"/>
    </source>
</evidence>
<accession>A0A6P7SQ42</accession>
<dbReference type="KEGG" id="osn:115215368"/>
<keyword evidence="1" id="KW-0472">Membrane</keyword>
<dbReference type="PANTHER" id="PTHR28474">
    <property type="entry name" value="TRANSMEMBRANE PROTEIN 72"/>
    <property type="match status" value="1"/>
</dbReference>
<dbReference type="InterPro" id="IPR032055">
    <property type="entry name" value="TMEM72"/>
</dbReference>
<dbReference type="RefSeq" id="XP_036361975.1">
    <property type="nucleotide sequence ID" value="XM_036506082.1"/>
</dbReference>
<dbReference type="Pfam" id="PF16054">
    <property type="entry name" value="TMEM72"/>
    <property type="match status" value="1"/>
</dbReference>
<feature type="transmembrane region" description="Helical" evidence="1">
    <location>
        <begin position="12"/>
        <end position="37"/>
    </location>
</feature>
<dbReference type="AlphaFoldDB" id="A0A6P7SQ42"/>
<evidence type="ECO:0000313" key="5">
    <source>
        <dbReference type="RefSeq" id="XP_036361975.1"/>
    </source>
</evidence>
<gene>
    <name evidence="3 4 5" type="primary">LOC115215368</name>
</gene>
<keyword evidence="1" id="KW-0812">Transmembrane</keyword>
<evidence type="ECO:0000313" key="2">
    <source>
        <dbReference type="Proteomes" id="UP000515154"/>
    </source>
</evidence>
<proteinExistence type="predicted"/>
<dbReference type="Proteomes" id="UP000515154">
    <property type="component" value="Linkage group LG1"/>
</dbReference>
<keyword evidence="2" id="KW-1185">Reference proteome</keyword>
<protein>
    <submittedName>
        <fullName evidence="3 4">Uncharacterized protein LOC115215368</fullName>
    </submittedName>
</protein>